<keyword evidence="1" id="KW-1003">Cell membrane</keyword>
<feature type="transmembrane region" description="Helical" evidence="6">
    <location>
        <begin position="99"/>
        <end position="122"/>
    </location>
</feature>
<dbReference type="Pfam" id="PF06305">
    <property type="entry name" value="LapA_dom"/>
    <property type="match status" value="1"/>
</dbReference>
<dbReference type="EMBL" id="BAAAZH010000002">
    <property type="protein sequence ID" value="GAA4109488.1"/>
    <property type="molecule type" value="Genomic_DNA"/>
</dbReference>
<evidence type="ECO:0000256" key="3">
    <source>
        <dbReference type="ARBA" id="ARBA00022989"/>
    </source>
</evidence>
<evidence type="ECO:0000259" key="7">
    <source>
        <dbReference type="Pfam" id="PF06305"/>
    </source>
</evidence>
<evidence type="ECO:0000256" key="6">
    <source>
        <dbReference type="SAM" id="Phobius"/>
    </source>
</evidence>
<gene>
    <name evidence="8" type="ORF">GCM10022215_03820</name>
</gene>
<feature type="transmembrane region" description="Helical" evidence="6">
    <location>
        <begin position="60"/>
        <end position="79"/>
    </location>
</feature>
<protein>
    <recommendedName>
        <fullName evidence="7">Lipopolysaccharide assembly protein A domain-containing protein</fullName>
    </recommendedName>
</protein>
<dbReference type="Proteomes" id="UP001501495">
    <property type="component" value="Unassembled WGS sequence"/>
</dbReference>
<keyword evidence="3 6" id="KW-1133">Transmembrane helix</keyword>
<evidence type="ECO:0000313" key="9">
    <source>
        <dbReference type="Proteomes" id="UP001501495"/>
    </source>
</evidence>
<feature type="domain" description="Lipopolysaccharide assembly protein A" evidence="7">
    <location>
        <begin position="80"/>
        <end position="137"/>
    </location>
</feature>
<feature type="region of interest" description="Disordered" evidence="5">
    <location>
        <begin position="1"/>
        <end position="55"/>
    </location>
</feature>
<evidence type="ECO:0000256" key="4">
    <source>
        <dbReference type="ARBA" id="ARBA00023136"/>
    </source>
</evidence>
<sequence length="140" mass="14448">MSTPTSDSPESGPLDLSPDPATGAADGAEPTSGTPGTPPTEERPAPPIADPLRGSRTSGAFVGTVGLGLILVLLIIFIAQNTAKTTVRFLVWEGQVSVAVALLAATAAGILLTAIAGTLRILQLRRRTKKAQKAQRKRAR</sequence>
<organism evidence="8 9">
    <name type="scientific">Nocardioides fonticola</name>
    <dbReference type="NCBI Taxonomy" id="450363"/>
    <lineage>
        <taxon>Bacteria</taxon>
        <taxon>Bacillati</taxon>
        <taxon>Actinomycetota</taxon>
        <taxon>Actinomycetes</taxon>
        <taxon>Propionibacteriales</taxon>
        <taxon>Nocardioidaceae</taxon>
        <taxon>Nocardioides</taxon>
    </lineage>
</organism>
<reference evidence="9" key="1">
    <citation type="journal article" date="2019" name="Int. J. Syst. Evol. Microbiol.">
        <title>The Global Catalogue of Microorganisms (GCM) 10K type strain sequencing project: providing services to taxonomists for standard genome sequencing and annotation.</title>
        <authorList>
            <consortium name="The Broad Institute Genomics Platform"/>
            <consortium name="The Broad Institute Genome Sequencing Center for Infectious Disease"/>
            <person name="Wu L."/>
            <person name="Ma J."/>
        </authorList>
    </citation>
    <scope>NUCLEOTIDE SEQUENCE [LARGE SCALE GENOMIC DNA]</scope>
    <source>
        <strain evidence="9">JCM 16703</strain>
    </source>
</reference>
<keyword evidence="2 6" id="KW-0812">Transmembrane</keyword>
<keyword evidence="9" id="KW-1185">Reference proteome</keyword>
<evidence type="ECO:0000256" key="5">
    <source>
        <dbReference type="SAM" id="MobiDB-lite"/>
    </source>
</evidence>
<dbReference type="RefSeq" id="WP_344731511.1">
    <property type="nucleotide sequence ID" value="NZ_BAAAZH010000002.1"/>
</dbReference>
<name>A0ABP7XBR5_9ACTN</name>
<keyword evidence="4 6" id="KW-0472">Membrane</keyword>
<accession>A0ABP7XBR5</accession>
<comment type="caution">
    <text evidence="8">The sequence shown here is derived from an EMBL/GenBank/DDBJ whole genome shotgun (WGS) entry which is preliminary data.</text>
</comment>
<evidence type="ECO:0000256" key="1">
    <source>
        <dbReference type="ARBA" id="ARBA00022475"/>
    </source>
</evidence>
<evidence type="ECO:0000256" key="2">
    <source>
        <dbReference type="ARBA" id="ARBA00022692"/>
    </source>
</evidence>
<proteinExistence type="predicted"/>
<evidence type="ECO:0000313" key="8">
    <source>
        <dbReference type="EMBL" id="GAA4109488.1"/>
    </source>
</evidence>
<dbReference type="InterPro" id="IPR010445">
    <property type="entry name" value="LapA_dom"/>
</dbReference>